<dbReference type="Proteomes" id="UP000800093">
    <property type="component" value="Unassembled WGS sequence"/>
</dbReference>
<keyword evidence="3" id="KW-1185">Reference proteome</keyword>
<feature type="transmembrane region" description="Helical" evidence="1">
    <location>
        <begin position="78"/>
        <end position="100"/>
    </location>
</feature>
<dbReference type="AlphaFoldDB" id="A0A9P4N3A0"/>
<evidence type="ECO:0000313" key="3">
    <source>
        <dbReference type="Proteomes" id="UP000800093"/>
    </source>
</evidence>
<dbReference type="EMBL" id="ML986678">
    <property type="protein sequence ID" value="KAF2260534.1"/>
    <property type="molecule type" value="Genomic_DNA"/>
</dbReference>
<comment type="caution">
    <text evidence="2">The sequence shown here is derived from an EMBL/GenBank/DDBJ whole genome shotgun (WGS) entry which is preliminary data.</text>
</comment>
<accession>A0A9P4N3A0</accession>
<dbReference type="OrthoDB" id="5313079at2759"/>
<protein>
    <recommendedName>
        <fullName evidence="4">RGS domain-containing protein</fullName>
    </recommendedName>
</protein>
<organism evidence="2 3">
    <name type="scientific">Lojkania enalia</name>
    <dbReference type="NCBI Taxonomy" id="147567"/>
    <lineage>
        <taxon>Eukaryota</taxon>
        <taxon>Fungi</taxon>
        <taxon>Dikarya</taxon>
        <taxon>Ascomycota</taxon>
        <taxon>Pezizomycotina</taxon>
        <taxon>Dothideomycetes</taxon>
        <taxon>Pleosporomycetidae</taxon>
        <taxon>Pleosporales</taxon>
        <taxon>Pleosporales incertae sedis</taxon>
        <taxon>Lojkania</taxon>
    </lineage>
</organism>
<feature type="transmembrane region" description="Helical" evidence="1">
    <location>
        <begin position="12"/>
        <end position="34"/>
    </location>
</feature>
<feature type="transmembrane region" description="Helical" evidence="1">
    <location>
        <begin position="46"/>
        <end position="72"/>
    </location>
</feature>
<keyword evidence="1" id="KW-1133">Transmembrane helix</keyword>
<proteinExistence type="predicted"/>
<feature type="transmembrane region" description="Helical" evidence="1">
    <location>
        <begin position="150"/>
        <end position="170"/>
    </location>
</feature>
<dbReference type="InterPro" id="IPR044926">
    <property type="entry name" value="RGS_subdomain_2"/>
</dbReference>
<feature type="transmembrane region" description="Helical" evidence="1">
    <location>
        <begin position="202"/>
        <end position="221"/>
    </location>
</feature>
<dbReference type="InterPro" id="IPR036305">
    <property type="entry name" value="RGS_sf"/>
</dbReference>
<sequence>MTEANLDALGWVYIGISIGWTVIFSLGILSLHRYRQLPCLQIRRLSLVFLANFFLHAYAIACLLGYVVAPFAPCTAEYWIMSIWLPFGMAMLQASNSQFLHIACRQRMYAYTNTLKDPKPLKQNQAESPANRWKRITQGIERADRIDRMMIFIAVGLIIQLVLALFFYFASRKFHRSYGFIDQTTKGSEDAFKSECVRGWEWWLTVFWQFFWAWIYAPYTLWRSRKIRDVHDWRIQTICCCLAGLPPSPLWLVALYVPQMGPINKHSAPSIWFAISIFFIELFTIGFPIIQVIKIQTLQQETLQALASWENRQQMNVHIDSVMGSRNDSTKSFAYSRTTLKWPARNAARKSSLDTQQSDMFTLAALENALRTNPDPLLQFAALKDFSGENVSFLTHIAEWKRKWRVLEAPFEEYRQQQFTPAVRIYACFVSLGFSEFPINISSKQMKHLESIFEKAAEELFRRRPKISDASVAPFDITPPRSSDSPSGQVLNLETLGRSNLESMSRAAPKLRADDKDSVVDVAIPDGFNAEVFDNAEEEIKYLVLTNTWPKFVNASYASSQAEREAGVRPQGKWWTRRFLCSV</sequence>
<evidence type="ECO:0000256" key="1">
    <source>
        <dbReference type="SAM" id="Phobius"/>
    </source>
</evidence>
<feature type="transmembrane region" description="Helical" evidence="1">
    <location>
        <begin position="233"/>
        <end position="257"/>
    </location>
</feature>
<evidence type="ECO:0008006" key="4">
    <source>
        <dbReference type="Google" id="ProtNLM"/>
    </source>
</evidence>
<evidence type="ECO:0000313" key="2">
    <source>
        <dbReference type="EMBL" id="KAF2260534.1"/>
    </source>
</evidence>
<name>A0A9P4N3A0_9PLEO</name>
<keyword evidence="1" id="KW-0472">Membrane</keyword>
<reference evidence="3" key="1">
    <citation type="journal article" date="2020" name="Stud. Mycol.">
        <title>101 Dothideomycetes genomes: A test case for predicting lifestyles and emergence of pathogens.</title>
        <authorList>
            <person name="Haridas S."/>
            <person name="Albert R."/>
            <person name="Binder M."/>
            <person name="Bloem J."/>
            <person name="LaButti K."/>
            <person name="Salamov A."/>
            <person name="Andreopoulos B."/>
            <person name="Baker S."/>
            <person name="Barry K."/>
            <person name="Bills G."/>
            <person name="Bluhm B."/>
            <person name="Cannon C."/>
            <person name="Castanera R."/>
            <person name="Culley D."/>
            <person name="Daum C."/>
            <person name="Ezra D."/>
            <person name="Gonzalez J."/>
            <person name="Henrissat B."/>
            <person name="Kuo A."/>
            <person name="Liang C."/>
            <person name="Lipzen A."/>
            <person name="Lutzoni F."/>
            <person name="Magnuson J."/>
            <person name="Mondo S."/>
            <person name="Nolan M."/>
            <person name="Ohm R."/>
            <person name="Pangilinan J."/>
            <person name="Park H.-J."/>
            <person name="Ramirez L."/>
            <person name="Alfaro M."/>
            <person name="Sun H."/>
            <person name="Tritt A."/>
            <person name="Yoshinaga Y."/>
            <person name="Zwiers L.-H."/>
            <person name="Turgeon B."/>
            <person name="Goodwin S."/>
            <person name="Spatafora J."/>
            <person name="Crous P."/>
            <person name="Grigoriev I."/>
        </authorList>
    </citation>
    <scope>NUCLEOTIDE SEQUENCE [LARGE SCALE GENOMIC DNA]</scope>
    <source>
        <strain evidence="3">CBS 304.66</strain>
    </source>
</reference>
<dbReference type="Gene3D" id="1.10.167.10">
    <property type="entry name" value="Regulator of G-protein Signalling 4, domain 2"/>
    <property type="match status" value="1"/>
</dbReference>
<feature type="transmembrane region" description="Helical" evidence="1">
    <location>
        <begin position="269"/>
        <end position="290"/>
    </location>
</feature>
<keyword evidence="1" id="KW-0812">Transmembrane</keyword>
<gene>
    <name evidence="2" type="ORF">CC78DRAFT_547383</name>
</gene>
<dbReference type="SUPFAM" id="SSF48097">
    <property type="entry name" value="Regulator of G-protein signaling, RGS"/>
    <property type="match status" value="1"/>
</dbReference>